<dbReference type="InterPro" id="IPR009081">
    <property type="entry name" value="PP-bd_ACP"/>
</dbReference>
<dbReference type="PANTHER" id="PTHR45527">
    <property type="entry name" value="NONRIBOSOMAL PEPTIDE SYNTHETASE"/>
    <property type="match status" value="1"/>
</dbReference>
<feature type="domain" description="Carrier" evidence="1">
    <location>
        <begin position="181"/>
        <end position="256"/>
    </location>
</feature>
<evidence type="ECO:0000259" key="1">
    <source>
        <dbReference type="PROSITE" id="PS50075"/>
    </source>
</evidence>
<comment type="caution">
    <text evidence="2">The sequence shown here is derived from an EMBL/GenBank/DDBJ whole genome shotgun (WGS) entry which is preliminary data.</text>
</comment>
<dbReference type="EMBL" id="JAGYVZ010000080">
    <property type="protein sequence ID" value="MBS7234279.1"/>
    <property type="molecule type" value="Genomic_DNA"/>
</dbReference>
<sequence length="279" mass="31213">YILNNTLQLVPVGVVGKLYISGAGLARGYLNKEELTAEKFIENPFSKGTLMYDTGDLARWQSDGNIEYIGRSDHQVKIRGFRIELGEIEHAIQGFSDSFQGVVVEAREVNQEKVLLAYVSSSTDTYKEALRAYLQEQLPDYMVPSFYITLEKLPLSPNGKIDRKQLPGITSEDLVRKAYVAPKNILEQTLLEIWQEVLGVEGIGTTDNFFELGGHSLIVSQVINRMYRQTGKTVSFKTFFTHPTIAGVSEVLEEDQQGGSYEPIARIQESDSYALTASQ</sequence>
<dbReference type="Gene3D" id="2.30.38.10">
    <property type="entry name" value="Luciferase, Domain 3"/>
    <property type="match status" value="1"/>
</dbReference>
<dbReference type="Pfam" id="PF00550">
    <property type="entry name" value="PP-binding"/>
    <property type="match status" value="1"/>
</dbReference>
<dbReference type="InterPro" id="IPR025110">
    <property type="entry name" value="AMP-bd_C"/>
</dbReference>
<protein>
    <submittedName>
        <fullName evidence="2">AMP-binding protein</fullName>
    </submittedName>
</protein>
<evidence type="ECO:0000313" key="2">
    <source>
        <dbReference type="EMBL" id="MBS7234279.1"/>
    </source>
</evidence>
<dbReference type="Pfam" id="PF13193">
    <property type="entry name" value="AMP-binding_C"/>
    <property type="match status" value="1"/>
</dbReference>
<dbReference type="PANTHER" id="PTHR45527:SF1">
    <property type="entry name" value="FATTY ACID SYNTHASE"/>
    <property type="match status" value="1"/>
</dbReference>
<dbReference type="InterPro" id="IPR045851">
    <property type="entry name" value="AMP-bd_C_sf"/>
</dbReference>
<dbReference type="RefSeq" id="WP_213308282.1">
    <property type="nucleotide sequence ID" value="NZ_JAGYVZ010000080.1"/>
</dbReference>
<dbReference type="InterPro" id="IPR036736">
    <property type="entry name" value="ACP-like_sf"/>
</dbReference>
<dbReference type="Gene3D" id="1.10.1200.10">
    <property type="entry name" value="ACP-like"/>
    <property type="match status" value="1"/>
</dbReference>
<dbReference type="SUPFAM" id="SSF56801">
    <property type="entry name" value="Acetyl-CoA synthetase-like"/>
    <property type="match status" value="1"/>
</dbReference>
<proteinExistence type="predicted"/>
<reference evidence="2 3" key="1">
    <citation type="journal article" date="2018" name="Int. J. Syst. Evol. Microbiol.">
        <title>Flavobacterium chryseum sp. nov. and Flavobacterium psychroterrae sp. nov., novel environmental bacteria isolated from Antarctica.</title>
        <authorList>
            <person name="Kralova S."/>
            <person name="Svec P."/>
            <person name="Busse H.J."/>
            <person name="Stankova E."/>
            <person name="Vaczi P."/>
            <person name="Sedlacek I."/>
        </authorList>
    </citation>
    <scope>NUCLEOTIDE SEQUENCE [LARGE SCALE GENOMIC DNA]</scope>
    <source>
        <strain evidence="2 3">CCM 8827</strain>
    </source>
</reference>
<organism evidence="2 3">
    <name type="scientific">Flavobacterium psychroterrae</name>
    <dbReference type="NCBI Taxonomy" id="2133767"/>
    <lineage>
        <taxon>Bacteria</taxon>
        <taxon>Pseudomonadati</taxon>
        <taxon>Bacteroidota</taxon>
        <taxon>Flavobacteriia</taxon>
        <taxon>Flavobacteriales</taxon>
        <taxon>Flavobacteriaceae</taxon>
        <taxon>Flavobacterium</taxon>
    </lineage>
</organism>
<dbReference type="PROSITE" id="PS50075">
    <property type="entry name" value="CARRIER"/>
    <property type="match status" value="1"/>
</dbReference>
<name>A0ABS5PIZ0_9FLAO</name>
<accession>A0ABS5PIZ0</accession>
<dbReference type="SUPFAM" id="SSF47336">
    <property type="entry name" value="ACP-like"/>
    <property type="match status" value="1"/>
</dbReference>
<feature type="non-terminal residue" evidence="2">
    <location>
        <position position="279"/>
    </location>
</feature>
<keyword evidence="3" id="KW-1185">Reference proteome</keyword>
<feature type="non-terminal residue" evidence="2">
    <location>
        <position position="1"/>
    </location>
</feature>
<gene>
    <name evidence="2" type="ORF">KHA90_25125</name>
</gene>
<evidence type="ECO:0000313" key="3">
    <source>
        <dbReference type="Proteomes" id="UP000722625"/>
    </source>
</evidence>
<dbReference type="Gene3D" id="3.30.300.30">
    <property type="match status" value="1"/>
</dbReference>
<dbReference type="Proteomes" id="UP000722625">
    <property type="component" value="Unassembled WGS sequence"/>
</dbReference>